<feature type="compositionally biased region" description="Polar residues" evidence="1">
    <location>
        <begin position="142"/>
        <end position="169"/>
    </location>
</feature>
<evidence type="ECO:0000313" key="3">
    <source>
        <dbReference type="WBParaSite" id="Pan_g14517.t1"/>
    </source>
</evidence>
<dbReference type="WBParaSite" id="Pan_g14517.t1">
    <property type="protein sequence ID" value="Pan_g14517.t1"/>
    <property type="gene ID" value="Pan_g14517"/>
</dbReference>
<dbReference type="AlphaFoldDB" id="A0A7E4ZSH1"/>
<feature type="region of interest" description="Disordered" evidence="1">
    <location>
        <begin position="205"/>
        <end position="230"/>
    </location>
</feature>
<reference evidence="2" key="1">
    <citation type="journal article" date="2013" name="Genetics">
        <title>The draft genome and transcriptome of Panagrellus redivivus are shaped by the harsh demands of a free-living lifestyle.</title>
        <authorList>
            <person name="Srinivasan J."/>
            <person name="Dillman A.R."/>
            <person name="Macchietto M.G."/>
            <person name="Heikkinen L."/>
            <person name="Lakso M."/>
            <person name="Fracchia K.M."/>
            <person name="Antoshechkin I."/>
            <person name="Mortazavi A."/>
            <person name="Wong G."/>
            <person name="Sternberg P.W."/>
        </authorList>
    </citation>
    <scope>NUCLEOTIDE SEQUENCE [LARGE SCALE GENOMIC DNA]</scope>
    <source>
        <strain evidence="2">MT8872</strain>
    </source>
</reference>
<protein>
    <submittedName>
        <fullName evidence="3">Nuclear transcription factor Y subunit</fullName>
    </submittedName>
</protein>
<evidence type="ECO:0000313" key="2">
    <source>
        <dbReference type="Proteomes" id="UP000492821"/>
    </source>
</evidence>
<sequence length="303" mass="33815">MADDSCSDIMAWDPSDPDPMPISAKNTFTAEEIAAGGSNYQHSLLPPPLYYVAPKLFAGRKLAEDAKLEPPEDGSARFLKAPPAGYRRRSTPERQAEYMEFRRRQIPHLLKVNHNKRVMAFKKRQLAQQLQQPTPPAPVQPSSFTTAPPKTRSDSGYMSSSPVKETVSSFPSVVPKPEYVVLPPVAPEDRHPLIWSAKWFVSKPETQPKPAQTSTVPMPPTSSTPKPTYIQKPVSNVRRFIAPMPSSSYRSTIVPPQNCPYQPSIFQVHDTAKPQHPFRSAPRNFAPPDQKCFPTVNDSLFPC</sequence>
<dbReference type="Proteomes" id="UP000492821">
    <property type="component" value="Unassembled WGS sequence"/>
</dbReference>
<reference evidence="3" key="2">
    <citation type="submission" date="2020-10" db="UniProtKB">
        <authorList>
            <consortium name="WormBaseParasite"/>
        </authorList>
    </citation>
    <scope>IDENTIFICATION</scope>
</reference>
<feature type="region of interest" description="Disordered" evidence="1">
    <location>
        <begin position="1"/>
        <end position="24"/>
    </location>
</feature>
<accession>A0A7E4ZSH1</accession>
<keyword evidence="2" id="KW-1185">Reference proteome</keyword>
<evidence type="ECO:0000256" key="1">
    <source>
        <dbReference type="SAM" id="MobiDB-lite"/>
    </source>
</evidence>
<name>A0A7E4ZSH1_PANRE</name>
<feature type="region of interest" description="Disordered" evidence="1">
    <location>
        <begin position="66"/>
        <end position="93"/>
    </location>
</feature>
<proteinExistence type="predicted"/>
<feature type="region of interest" description="Disordered" evidence="1">
    <location>
        <begin position="125"/>
        <end position="169"/>
    </location>
</feature>
<organism evidence="2 3">
    <name type="scientific">Panagrellus redivivus</name>
    <name type="common">Microworm</name>
    <dbReference type="NCBI Taxonomy" id="6233"/>
    <lineage>
        <taxon>Eukaryota</taxon>
        <taxon>Metazoa</taxon>
        <taxon>Ecdysozoa</taxon>
        <taxon>Nematoda</taxon>
        <taxon>Chromadorea</taxon>
        <taxon>Rhabditida</taxon>
        <taxon>Tylenchina</taxon>
        <taxon>Panagrolaimomorpha</taxon>
        <taxon>Panagrolaimoidea</taxon>
        <taxon>Panagrolaimidae</taxon>
        <taxon>Panagrellus</taxon>
    </lineage>
</organism>